<proteinExistence type="predicted"/>
<dbReference type="Pfam" id="PF04983">
    <property type="entry name" value="RNA_pol_Rpb1_3"/>
    <property type="match status" value="1"/>
</dbReference>
<evidence type="ECO:0000259" key="8">
    <source>
        <dbReference type="SMART" id="SM00663"/>
    </source>
</evidence>
<dbReference type="GO" id="GO:0000428">
    <property type="term" value="C:DNA-directed RNA polymerase complex"/>
    <property type="evidence" value="ECO:0007669"/>
    <property type="project" value="UniProtKB-KW"/>
</dbReference>
<accession>A0A843V467</accession>
<evidence type="ECO:0000256" key="1">
    <source>
        <dbReference type="ARBA" id="ARBA00012418"/>
    </source>
</evidence>
<sequence length="1132" mass="127502">ALVRVDVDIRGVSIPQKHWMAMPLLVVQDDRTRAYKKLVDSRRKLDEIQQHLHSSGVASTQDDKTIAYRRLVDSKRKVDEIQQHHHPSGVVLQRLHPRSSPCGDTASSVSGLRWVKDVVLCKRTDFACRMTVVGDSHVGLCEIGIPAEISSQLFVPDHITFYNQHMWNTICNKHLRPRDIFVKRRGVKIIPGYPVELQVGDTLCICREGDGLVSVSITLHNQAMWTSICNMQTQYHDVYVRRKTKLLPLPVELQIGDVLYRPLQDGDLLLVNRPPSVHQHSLIALSARILPTKSVFSINPLCCSPFSGDFDGDCLHAYVPQSVHSKVELTELVHLDKQLLNGQDGRSLIPLSQDSLTAAHLLTGDMVFLSKHEMQQLHMSPSSLLKQPAIIKAPFLTAPLWTGQQLFSSILPKDLYFSVTSKMIHISKGEVLVSPIKSSWLQNSVDGLFSRIAKCYGGKALDCFFLAQEVLSEWISMRGFSVSLGDIYISSNAYDRAKLIQEVDYGMQEAEHASYVKNLLSDPDVVHLLKDYNGRDEIDKILYHKHRILSEQSFAAFKEVLNELQYIVHEYARKDNSMLSMIHAGSKGNLMKLLHQGVCLGLQHSRTFLSFRMPPMFSCAFWNQYKVSDLYGMAQGTADNVERHSSYAVIKSSFLDGLNPFECFLHSLSGRMNLFSENAEFPGTLTRKLMFYMRDLYFAYDGSVRNSYCQQVIQFNYNDAGQTSTQNVHCEREVQAGQPVGALAACAVSEAAYSALDLPSSSVEISPLLKLKNLFECGRKSTVSEWTITLALSKKLRRWDYGFEYAALEVKKHLERVFLSDIVSTVLIFYAGQDVKKGISPWIIHFHLNKESLLKHKLKLKSTEDVLNREYKLTAENLKKPKLHFSSRHCSLDDVHEEQHMENCIMVAAENSEFPVELDDMRETVIPVLLRTIIKGFLEVQRADILWNDHHSPGFCKGSSGLFLKIFLSENCERGKCWSLIQNACMPVMDLIDWECSHPANISDISEAYGVDAAWKYFVGNLKATTSNIGKTIHAEHFHLVADCLSITGEFHPLNAKGIKLQKDQLSITSPFLQGFFSTPGKNFINAAKQETVDQLLGTVDAMAWGKEAPLGTGGPFKLLYSGKVTVVSVFI</sequence>
<dbReference type="PANTHER" id="PTHR19376">
    <property type="entry name" value="DNA-DIRECTED RNA POLYMERASE"/>
    <property type="match status" value="1"/>
</dbReference>
<protein>
    <recommendedName>
        <fullName evidence="1">DNA-directed RNA polymerase</fullName>
        <ecNumber evidence="1">2.7.7.6</ecNumber>
    </recommendedName>
</protein>
<dbReference type="GO" id="GO:0003899">
    <property type="term" value="F:DNA-directed RNA polymerase activity"/>
    <property type="evidence" value="ECO:0007669"/>
    <property type="project" value="UniProtKB-EC"/>
</dbReference>
<keyword evidence="5" id="KW-0862">Zinc</keyword>
<organism evidence="9 10">
    <name type="scientific">Colocasia esculenta</name>
    <name type="common">Wild taro</name>
    <name type="synonym">Arum esculentum</name>
    <dbReference type="NCBI Taxonomy" id="4460"/>
    <lineage>
        <taxon>Eukaryota</taxon>
        <taxon>Viridiplantae</taxon>
        <taxon>Streptophyta</taxon>
        <taxon>Embryophyta</taxon>
        <taxon>Tracheophyta</taxon>
        <taxon>Spermatophyta</taxon>
        <taxon>Magnoliopsida</taxon>
        <taxon>Liliopsida</taxon>
        <taxon>Araceae</taxon>
        <taxon>Aroideae</taxon>
        <taxon>Colocasieae</taxon>
        <taxon>Colocasia</taxon>
    </lineage>
</organism>
<dbReference type="EC" id="2.7.7.6" evidence="1"/>
<dbReference type="PANTHER" id="PTHR19376:SF36">
    <property type="entry name" value="DNA-DIRECTED RNA POLYMERASE IV SUBUNIT 1"/>
    <property type="match status" value="1"/>
</dbReference>
<keyword evidence="6" id="KW-0804">Transcription</keyword>
<dbReference type="EMBL" id="NMUH01001516">
    <property type="protein sequence ID" value="MQL93102.1"/>
    <property type="molecule type" value="Genomic_DNA"/>
</dbReference>
<keyword evidence="10" id="KW-1185">Reference proteome</keyword>
<dbReference type="InterPro" id="IPR045867">
    <property type="entry name" value="DNA-dir_RpoC_beta_prime"/>
</dbReference>
<keyword evidence="4" id="KW-0548">Nucleotidyltransferase</keyword>
<evidence type="ECO:0000256" key="3">
    <source>
        <dbReference type="ARBA" id="ARBA00022679"/>
    </source>
</evidence>
<dbReference type="Pfam" id="PF05000">
    <property type="entry name" value="RNA_pol_Rpb1_4"/>
    <property type="match status" value="1"/>
</dbReference>
<comment type="catalytic activity">
    <reaction evidence="7">
        <text>RNA(n) + a ribonucleoside 5'-triphosphate = RNA(n+1) + diphosphate</text>
        <dbReference type="Rhea" id="RHEA:21248"/>
        <dbReference type="Rhea" id="RHEA-COMP:14527"/>
        <dbReference type="Rhea" id="RHEA-COMP:17342"/>
        <dbReference type="ChEBI" id="CHEBI:33019"/>
        <dbReference type="ChEBI" id="CHEBI:61557"/>
        <dbReference type="ChEBI" id="CHEBI:140395"/>
        <dbReference type="EC" id="2.7.7.6"/>
    </reaction>
</comment>
<dbReference type="Gene3D" id="1.10.274.100">
    <property type="entry name" value="RNA polymerase Rpb1, domain 3"/>
    <property type="match status" value="1"/>
</dbReference>
<dbReference type="Gene3D" id="3.30.1490.180">
    <property type="entry name" value="RNA polymerase ii"/>
    <property type="match status" value="2"/>
</dbReference>
<evidence type="ECO:0000256" key="5">
    <source>
        <dbReference type="ARBA" id="ARBA00022833"/>
    </source>
</evidence>
<dbReference type="GO" id="GO:0003677">
    <property type="term" value="F:DNA binding"/>
    <property type="evidence" value="ECO:0007669"/>
    <property type="project" value="InterPro"/>
</dbReference>
<dbReference type="GO" id="GO:0006351">
    <property type="term" value="P:DNA-templated transcription"/>
    <property type="evidence" value="ECO:0007669"/>
    <property type="project" value="InterPro"/>
</dbReference>
<keyword evidence="2" id="KW-0240">DNA-directed RNA polymerase</keyword>
<reference evidence="9" key="1">
    <citation type="submission" date="2017-07" db="EMBL/GenBank/DDBJ databases">
        <title>Taro Niue Genome Assembly and Annotation.</title>
        <authorList>
            <person name="Atibalentja N."/>
            <person name="Keating K."/>
            <person name="Fields C.J."/>
        </authorList>
    </citation>
    <scope>NUCLEOTIDE SEQUENCE</scope>
    <source>
        <strain evidence="9">Niue_2</strain>
        <tissue evidence="9">Leaf</tissue>
    </source>
</reference>
<dbReference type="SMART" id="SM00663">
    <property type="entry name" value="RPOLA_N"/>
    <property type="match status" value="1"/>
</dbReference>
<dbReference type="Gene3D" id="1.10.132.30">
    <property type="match status" value="1"/>
</dbReference>
<gene>
    <name evidence="9" type="ORF">Taro_025744</name>
</gene>
<dbReference type="SUPFAM" id="SSF64484">
    <property type="entry name" value="beta and beta-prime subunits of DNA dependent RNA-polymerase"/>
    <property type="match status" value="1"/>
</dbReference>
<evidence type="ECO:0000256" key="6">
    <source>
        <dbReference type="ARBA" id="ARBA00023163"/>
    </source>
</evidence>
<dbReference type="InterPro" id="IPR007066">
    <property type="entry name" value="RNA_pol_Rpb1_3"/>
</dbReference>
<name>A0A843V467_COLES</name>
<dbReference type="InterPro" id="IPR000722">
    <property type="entry name" value="RNA_pol_asu"/>
</dbReference>
<dbReference type="InterPro" id="IPR007083">
    <property type="entry name" value="RNA_pol_Rpb1_4"/>
</dbReference>
<evidence type="ECO:0000256" key="4">
    <source>
        <dbReference type="ARBA" id="ARBA00022695"/>
    </source>
</evidence>
<dbReference type="InterPro" id="IPR038120">
    <property type="entry name" value="Rpb1_funnel_sf"/>
</dbReference>
<feature type="domain" description="RNA polymerase N-terminal" evidence="8">
    <location>
        <begin position="18"/>
        <end position="363"/>
    </location>
</feature>
<evidence type="ECO:0000313" key="10">
    <source>
        <dbReference type="Proteomes" id="UP000652761"/>
    </source>
</evidence>
<dbReference type="InterPro" id="IPR006592">
    <property type="entry name" value="RNA_pol_N"/>
</dbReference>
<dbReference type="InterPro" id="IPR042102">
    <property type="entry name" value="RNA_pol_Rpb1_3_sf"/>
</dbReference>
<evidence type="ECO:0000313" key="9">
    <source>
        <dbReference type="EMBL" id="MQL93102.1"/>
    </source>
</evidence>
<dbReference type="OrthoDB" id="409625at2759"/>
<dbReference type="Proteomes" id="UP000652761">
    <property type="component" value="Unassembled WGS sequence"/>
</dbReference>
<evidence type="ECO:0000256" key="2">
    <source>
        <dbReference type="ARBA" id="ARBA00022478"/>
    </source>
</evidence>
<keyword evidence="3" id="KW-0808">Transferase</keyword>
<evidence type="ECO:0000256" key="7">
    <source>
        <dbReference type="ARBA" id="ARBA00048552"/>
    </source>
</evidence>
<feature type="non-terminal residue" evidence="9">
    <location>
        <position position="1"/>
    </location>
</feature>
<dbReference type="AlphaFoldDB" id="A0A843V467"/>
<dbReference type="Pfam" id="PF00623">
    <property type="entry name" value="RNA_pol_Rpb1_2"/>
    <property type="match status" value="1"/>
</dbReference>
<comment type="caution">
    <text evidence="9">The sequence shown here is derived from an EMBL/GenBank/DDBJ whole genome shotgun (WGS) entry which is preliminary data.</text>
</comment>
<dbReference type="Gene3D" id="2.40.40.20">
    <property type="match status" value="2"/>
</dbReference>